<accession>Q8TLY8</accession>
<reference evidence="2 3" key="1">
    <citation type="journal article" date="2002" name="Genome Res.">
        <title>The genome of Methanosarcina acetivorans reveals extensive metabolic and physiological diversity.</title>
        <authorList>
            <person name="Galagan J.E."/>
            <person name="Nusbaum C."/>
            <person name="Roy A."/>
            <person name="Endrizzi M.G."/>
            <person name="Macdonald P."/>
            <person name="FitzHugh W."/>
            <person name="Calvo S."/>
            <person name="Engels R."/>
            <person name="Smirnov S."/>
            <person name="Atnoor D."/>
            <person name="Brown A."/>
            <person name="Allen N."/>
            <person name="Naylor J."/>
            <person name="Stange-Thomann N."/>
            <person name="DeArellano K."/>
            <person name="Johnson R."/>
            <person name="Linton L."/>
            <person name="McEwan P."/>
            <person name="McKernan K."/>
            <person name="Talamas J."/>
            <person name="Tirrell A."/>
            <person name="Ye W."/>
            <person name="Zimmer A."/>
            <person name="Barber R.D."/>
            <person name="Cann I."/>
            <person name="Graham D.E."/>
            <person name="Grahame D.A."/>
            <person name="Guss A."/>
            <person name="Hedderich R."/>
            <person name="Ingram-Smith C."/>
            <person name="Kuettner C.H."/>
            <person name="Krzycki J.A."/>
            <person name="Leigh J.A."/>
            <person name="Li W."/>
            <person name="Liu J."/>
            <person name="Mukhopadhyay B."/>
            <person name="Reeve J.N."/>
            <person name="Smith K."/>
            <person name="Springer T.A."/>
            <person name="Umayam L.A."/>
            <person name="White O."/>
            <person name="White R.H."/>
            <person name="de Macario E.C."/>
            <person name="Ferry J.G."/>
            <person name="Jarrell K.F."/>
            <person name="Jing H."/>
            <person name="Macario A.J.L."/>
            <person name="Paulsen I."/>
            <person name="Pritchett M."/>
            <person name="Sowers K.R."/>
            <person name="Swanson R.V."/>
            <person name="Zinder S.H."/>
            <person name="Lander E."/>
            <person name="Metcalf W.W."/>
            <person name="Birren B."/>
        </authorList>
    </citation>
    <scope>NUCLEOTIDE SEQUENCE [LARGE SCALE GENOMIC DNA]</scope>
    <source>
        <strain evidence="3">ATCC 35395 / DSM 2834 / JCM 12185 / C2A</strain>
    </source>
</reference>
<feature type="domain" description="Methyltransferase type 11" evidence="1">
    <location>
        <begin position="7"/>
        <end position="61"/>
    </location>
</feature>
<dbReference type="AlphaFoldDB" id="Q8TLY8"/>
<sequence>MAKIAEKRGMQVVLGVAEFLPFKRQSFDLILIVAALSLFKDPEKALCEAAGVLKPGGQIIIGILDRNSLHGYFYESRKKEGRFSSEAKFLSTAEVSGWLIELGFEEIKACQTLFKHPEKIERIELPQKGSGTGSFAAISARKTFCGFGD</sequence>
<organism evidence="2 3">
    <name type="scientific">Methanosarcina acetivorans (strain ATCC 35395 / DSM 2834 / JCM 12185 / C2A)</name>
    <dbReference type="NCBI Taxonomy" id="188937"/>
    <lineage>
        <taxon>Archaea</taxon>
        <taxon>Methanobacteriati</taxon>
        <taxon>Methanobacteriota</taxon>
        <taxon>Stenosarchaea group</taxon>
        <taxon>Methanomicrobia</taxon>
        <taxon>Methanosarcinales</taxon>
        <taxon>Methanosarcinaceae</taxon>
        <taxon>Methanosarcina</taxon>
    </lineage>
</organism>
<dbReference type="GO" id="GO:0008757">
    <property type="term" value="F:S-adenosylmethionine-dependent methyltransferase activity"/>
    <property type="evidence" value="ECO:0007669"/>
    <property type="project" value="InterPro"/>
</dbReference>
<dbReference type="InterPro" id="IPR013216">
    <property type="entry name" value="Methyltransf_11"/>
</dbReference>
<protein>
    <recommendedName>
        <fullName evidence="1">Methyltransferase type 11 domain-containing protein</fullName>
    </recommendedName>
</protein>
<proteinExistence type="predicted"/>
<dbReference type="Gene3D" id="3.40.50.150">
    <property type="entry name" value="Vaccinia Virus protein VP39"/>
    <property type="match status" value="1"/>
</dbReference>
<dbReference type="Pfam" id="PF08241">
    <property type="entry name" value="Methyltransf_11"/>
    <property type="match status" value="1"/>
</dbReference>
<dbReference type="HOGENOM" id="CLU_1830622_0_0_2"/>
<dbReference type="SUPFAM" id="SSF53335">
    <property type="entry name" value="S-adenosyl-L-methionine-dependent methyltransferases"/>
    <property type="match status" value="1"/>
</dbReference>
<evidence type="ECO:0000259" key="1">
    <source>
        <dbReference type="Pfam" id="PF08241"/>
    </source>
</evidence>
<dbReference type="Proteomes" id="UP000002487">
    <property type="component" value="Chromosome"/>
</dbReference>
<gene>
    <name evidence="2" type="ordered locus">MA_2884</name>
</gene>
<dbReference type="PhylomeDB" id="Q8TLY8"/>
<evidence type="ECO:0000313" key="2">
    <source>
        <dbReference type="EMBL" id="AAM06261.1"/>
    </source>
</evidence>
<dbReference type="InterPro" id="IPR029063">
    <property type="entry name" value="SAM-dependent_MTases_sf"/>
</dbReference>
<keyword evidence="3" id="KW-1185">Reference proteome</keyword>
<dbReference type="EnsemblBacteria" id="AAM06261">
    <property type="protein sequence ID" value="AAM06261"/>
    <property type="gene ID" value="MA_2884"/>
</dbReference>
<dbReference type="KEGG" id="mac:MA_2884"/>
<dbReference type="EMBL" id="AE010299">
    <property type="protein sequence ID" value="AAM06261.1"/>
    <property type="molecule type" value="Genomic_DNA"/>
</dbReference>
<dbReference type="STRING" id="188937.MA_2884"/>
<dbReference type="FunCoup" id="Q8TLY8">
    <property type="interactions" value="26"/>
</dbReference>
<dbReference type="InParanoid" id="Q8TLY8"/>
<evidence type="ECO:0000313" key="3">
    <source>
        <dbReference type="Proteomes" id="UP000002487"/>
    </source>
</evidence>
<name>Q8TLY8_METAC</name>